<dbReference type="GeneID" id="110239887"/>
<evidence type="ECO:0000256" key="3">
    <source>
        <dbReference type="ARBA" id="ARBA00022989"/>
    </source>
</evidence>
<dbReference type="Pfam" id="PF00001">
    <property type="entry name" value="7tm_1"/>
    <property type="match status" value="1"/>
</dbReference>
<dbReference type="CDD" id="cd00637">
    <property type="entry name" value="7tm_classA_rhodopsin-like"/>
    <property type="match status" value="1"/>
</dbReference>
<dbReference type="PROSITE" id="PS50262">
    <property type="entry name" value="G_PROTEIN_RECEP_F1_2"/>
    <property type="match status" value="1"/>
</dbReference>
<evidence type="ECO:0000256" key="7">
    <source>
        <dbReference type="ARBA" id="ARBA00023224"/>
    </source>
</evidence>
<dbReference type="InterPro" id="IPR017452">
    <property type="entry name" value="GPCR_Rhodpsn_7TM"/>
</dbReference>
<evidence type="ECO:0000313" key="11">
    <source>
        <dbReference type="EnsemblMetazoa" id="XP_020901299.1"/>
    </source>
</evidence>
<keyword evidence="2 8" id="KW-0812">Transmembrane</keyword>
<keyword evidence="5 9" id="KW-0472">Membrane</keyword>
<feature type="transmembrane region" description="Helical" evidence="9">
    <location>
        <begin position="44"/>
        <end position="65"/>
    </location>
</feature>
<dbReference type="RefSeq" id="XP_020901299.1">
    <property type="nucleotide sequence ID" value="XM_021045640.2"/>
</dbReference>
<evidence type="ECO:0000256" key="4">
    <source>
        <dbReference type="ARBA" id="ARBA00023040"/>
    </source>
</evidence>
<dbReference type="Proteomes" id="UP000887567">
    <property type="component" value="Unplaced"/>
</dbReference>
<name>A0A913X9U4_EXADI</name>
<dbReference type="OMA" id="CCHRPRT"/>
<dbReference type="InterPro" id="IPR000276">
    <property type="entry name" value="GPCR_Rhodpsn"/>
</dbReference>
<organism evidence="11 12">
    <name type="scientific">Exaiptasia diaphana</name>
    <name type="common">Tropical sea anemone</name>
    <name type="synonym">Aiptasia pulchella</name>
    <dbReference type="NCBI Taxonomy" id="2652724"/>
    <lineage>
        <taxon>Eukaryota</taxon>
        <taxon>Metazoa</taxon>
        <taxon>Cnidaria</taxon>
        <taxon>Anthozoa</taxon>
        <taxon>Hexacorallia</taxon>
        <taxon>Actiniaria</taxon>
        <taxon>Aiptasiidae</taxon>
        <taxon>Exaiptasia</taxon>
    </lineage>
</organism>
<evidence type="ECO:0000313" key="12">
    <source>
        <dbReference type="Proteomes" id="UP000887567"/>
    </source>
</evidence>
<feature type="domain" description="G-protein coupled receptors family 1 profile" evidence="10">
    <location>
        <begin position="23"/>
        <end position="285"/>
    </location>
</feature>
<dbReference type="PANTHER" id="PTHR45695:SF9">
    <property type="entry name" value="LEUCOKININ RECEPTOR"/>
    <property type="match status" value="1"/>
</dbReference>
<feature type="transmembrane region" description="Helical" evidence="9">
    <location>
        <begin position="6"/>
        <end position="32"/>
    </location>
</feature>
<sequence length="310" mass="34624">MGAADIAAAFIIGLPLYLTGFTGNALVILAVWKKASLRAIPNYLLVNIAVSDIVALVFIPFPLLLKLVKLDHNRVLADYLCKFLLLFNIPITSVFASIFTVTVMSVERYNAVIKPLKRGIRLQEENVKFAVIAIWLGAILVSLPSYLDGAYVPDSNRCGHDQTQLPGIDKEAYRITEVVIAVTSVTVSFGIITFCYFNIAKDFYFKQKVASSNLGITKEVAKLRTVQTRQTVKLSLTITLLFVICVFPVLIITCLKVFEVPNLKKPYNYSGFVFFAMTCLNPFIHCYQSSQFREAFKDILGQCCHRPRTG</sequence>
<dbReference type="SUPFAM" id="SSF81321">
    <property type="entry name" value="Family A G protein-coupled receptor-like"/>
    <property type="match status" value="1"/>
</dbReference>
<protein>
    <recommendedName>
        <fullName evidence="10">G-protein coupled receptors family 1 profile domain-containing protein</fullName>
    </recommendedName>
</protein>
<dbReference type="GO" id="GO:0004930">
    <property type="term" value="F:G protein-coupled receptor activity"/>
    <property type="evidence" value="ECO:0007669"/>
    <property type="project" value="UniProtKB-KW"/>
</dbReference>
<comment type="similarity">
    <text evidence="8">Belongs to the G-protein coupled receptor 1 family.</text>
</comment>
<feature type="transmembrane region" description="Helical" evidence="9">
    <location>
        <begin position="85"/>
        <end position="106"/>
    </location>
</feature>
<evidence type="ECO:0000256" key="5">
    <source>
        <dbReference type="ARBA" id="ARBA00023136"/>
    </source>
</evidence>
<dbReference type="AlphaFoldDB" id="A0A913X9U4"/>
<keyword evidence="12" id="KW-1185">Reference proteome</keyword>
<evidence type="ECO:0000259" key="10">
    <source>
        <dbReference type="PROSITE" id="PS50262"/>
    </source>
</evidence>
<evidence type="ECO:0000256" key="1">
    <source>
        <dbReference type="ARBA" id="ARBA00004141"/>
    </source>
</evidence>
<dbReference type="KEGG" id="epa:110239887"/>
<comment type="subcellular location">
    <subcellularLocation>
        <location evidence="1">Membrane</location>
        <topology evidence="1">Multi-pass membrane protein</topology>
    </subcellularLocation>
</comment>
<dbReference type="PANTHER" id="PTHR45695">
    <property type="entry name" value="LEUCOKININ RECEPTOR-RELATED"/>
    <property type="match status" value="1"/>
</dbReference>
<dbReference type="GO" id="GO:0005886">
    <property type="term" value="C:plasma membrane"/>
    <property type="evidence" value="ECO:0007669"/>
    <property type="project" value="TreeGrafter"/>
</dbReference>
<keyword evidence="6 8" id="KW-0675">Receptor</keyword>
<reference evidence="11" key="1">
    <citation type="submission" date="2022-11" db="UniProtKB">
        <authorList>
            <consortium name="EnsemblMetazoa"/>
        </authorList>
    </citation>
    <scope>IDENTIFICATION</scope>
</reference>
<proteinExistence type="inferred from homology"/>
<keyword evidence="3 9" id="KW-1133">Transmembrane helix</keyword>
<dbReference type="PRINTS" id="PR00237">
    <property type="entry name" value="GPCRRHODOPSN"/>
</dbReference>
<evidence type="ECO:0000256" key="9">
    <source>
        <dbReference type="SAM" id="Phobius"/>
    </source>
</evidence>
<evidence type="ECO:0000256" key="2">
    <source>
        <dbReference type="ARBA" id="ARBA00022692"/>
    </source>
</evidence>
<feature type="transmembrane region" description="Helical" evidence="9">
    <location>
        <begin position="178"/>
        <end position="199"/>
    </location>
</feature>
<dbReference type="OrthoDB" id="9936726at2759"/>
<keyword evidence="4 8" id="KW-0297">G-protein coupled receptor</keyword>
<dbReference type="PROSITE" id="PS00237">
    <property type="entry name" value="G_PROTEIN_RECEP_F1_1"/>
    <property type="match status" value="1"/>
</dbReference>
<accession>A0A913X9U4</accession>
<evidence type="ECO:0000256" key="6">
    <source>
        <dbReference type="ARBA" id="ARBA00023170"/>
    </source>
</evidence>
<dbReference type="EnsemblMetazoa" id="XM_021045640.2">
    <property type="protein sequence ID" value="XP_020901299.1"/>
    <property type="gene ID" value="LOC110239887"/>
</dbReference>
<evidence type="ECO:0000256" key="8">
    <source>
        <dbReference type="RuleBase" id="RU000688"/>
    </source>
</evidence>
<feature type="transmembrane region" description="Helical" evidence="9">
    <location>
        <begin position="270"/>
        <end position="287"/>
    </location>
</feature>
<keyword evidence="7 8" id="KW-0807">Transducer</keyword>
<dbReference type="Gene3D" id="1.20.1070.10">
    <property type="entry name" value="Rhodopsin 7-helix transmembrane proteins"/>
    <property type="match status" value="1"/>
</dbReference>
<feature type="transmembrane region" description="Helical" evidence="9">
    <location>
        <begin position="234"/>
        <end position="258"/>
    </location>
</feature>
<feature type="transmembrane region" description="Helical" evidence="9">
    <location>
        <begin position="127"/>
        <end position="147"/>
    </location>
</feature>